<organism evidence="1 2">
    <name type="scientific">Lebetimonas natsushimae</name>
    <dbReference type="NCBI Taxonomy" id="1936991"/>
    <lineage>
        <taxon>Bacteria</taxon>
        <taxon>Pseudomonadati</taxon>
        <taxon>Campylobacterota</taxon>
        <taxon>Epsilonproteobacteria</taxon>
        <taxon>Nautiliales</taxon>
        <taxon>Nautiliaceae</taxon>
        <taxon>Lebetimonas</taxon>
    </lineage>
</organism>
<dbReference type="SUPFAM" id="SSF158752">
    <property type="entry name" value="HP0242-like"/>
    <property type="match status" value="1"/>
</dbReference>
<dbReference type="OrthoDB" id="5339893at2"/>
<reference evidence="1 2" key="1">
    <citation type="journal article" date="2017" name="Syst. Appl. Microbiol.">
        <title>Lebetimonas natsushimae sp. nov., a novel strictly anaerobic, moderately thermophilic chemoautotroph isolated from a deep-sea hydrothermal vent polychaete nest in the Mid-Okinawa Trough.</title>
        <authorList>
            <person name="Nagata R."/>
            <person name="Takaki Y."/>
            <person name="Tame A."/>
            <person name="Nunoura T."/>
            <person name="Muto H."/>
            <person name="Mino S."/>
            <person name="Sawayama S."/>
            <person name="Takai K."/>
            <person name="Nakagawa S."/>
        </authorList>
    </citation>
    <scope>NUCLEOTIDE SEQUENCE [LARGE SCALE GENOMIC DNA]</scope>
    <source>
        <strain evidence="1 2">HS1857</strain>
    </source>
</reference>
<dbReference type="RefSeq" id="WP_096258603.1">
    <property type="nucleotide sequence ID" value="NZ_BDME01000001.1"/>
</dbReference>
<evidence type="ECO:0000313" key="2">
    <source>
        <dbReference type="Proteomes" id="UP000217944"/>
    </source>
</evidence>
<gene>
    <name evidence="1" type="ORF">LNAT_P0765</name>
</gene>
<dbReference type="AlphaFoldDB" id="A0A292YDK5"/>
<sequence>MDFFDENKSPKDKFFEIVFNANRNLVIEELEELIKRMAALEILAEECFGDEVDQKINEIIFNKLDELEETETDLYIDTMAKILTKNE</sequence>
<dbReference type="InterPro" id="IPR018563">
    <property type="entry name" value="DUF2018"/>
</dbReference>
<evidence type="ECO:0008006" key="3">
    <source>
        <dbReference type="Google" id="ProtNLM"/>
    </source>
</evidence>
<evidence type="ECO:0000313" key="1">
    <source>
        <dbReference type="EMBL" id="GAX87469.1"/>
    </source>
</evidence>
<dbReference type="EMBL" id="BDME01000001">
    <property type="protein sequence ID" value="GAX87469.1"/>
    <property type="molecule type" value="Genomic_DNA"/>
</dbReference>
<accession>A0A292YDK5</accession>
<dbReference type="Pfam" id="PF09442">
    <property type="entry name" value="DUF2018"/>
    <property type="match status" value="1"/>
</dbReference>
<keyword evidence="2" id="KW-1185">Reference proteome</keyword>
<dbReference type="Gene3D" id="1.10.3350.10">
    <property type="entry name" value="HP0242-like domain"/>
    <property type="match status" value="1"/>
</dbReference>
<name>A0A292YDK5_9BACT</name>
<protein>
    <recommendedName>
        <fullName evidence="3">DUF2018 domain-containing protein</fullName>
    </recommendedName>
</protein>
<dbReference type="Proteomes" id="UP000217944">
    <property type="component" value="Unassembled WGS sequence"/>
</dbReference>
<dbReference type="InterPro" id="IPR023126">
    <property type="entry name" value="HP0242-like_sf"/>
</dbReference>
<proteinExistence type="predicted"/>
<comment type="caution">
    <text evidence="1">The sequence shown here is derived from an EMBL/GenBank/DDBJ whole genome shotgun (WGS) entry which is preliminary data.</text>
</comment>